<dbReference type="CDD" id="cd02199">
    <property type="entry name" value="YjgF_YER057c_UK114_like_1"/>
    <property type="match status" value="1"/>
</dbReference>
<proteinExistence type="predicted"/>
<gene>
    <name evidence="2" type="ORF">ASEP1449_LOCUS1118</name>
</gene>
<dbReference type="SUPFAM" id="SSF55298">
    <property type="entry name" value="YjgF-like"/>
    <property type="match status" value="1"/>
</dbReference>
<evidence type="ECO:0000313" key="2">
    <source>
        <dbReference type="EMBL" id="CAD9809295.1"/>
    </source>
</evidence>
<name>A0A7S2U7P2_9STRA</name>
<dbReference type="Pfam" id="PF14588">
    <property type="entry name" value="YjgF_endoribonc"/>
    <property type="match status" value="1"/>
</dbReference>
<sequence length="197" mass="21537">MMSSMRVGVQRLGLRMAATSQPQVVAMMASRHDTNSMTRRQVHVEKRLEELGVTLPKPAAPRANYNIVCRASGNMLYISGHLPFRVDDGTLMTGVVSDANIDEGYQAARLCGLGIISTLKEHLGDLDRVEQVVKIFGIVNSTTDFKSQHLVMDGCSDVIMEVFGKPVGYHARSAIGTNTLPLDMPVEVEAIVQIKPE</sequence>
<dbReference type="InterPro" id="IPR013813">
    <property type="entry name" value="Endoribo_LPSP/chorism_mut-like"/>
</dbReference>
<evidence type="ECO:0000259" key="1">
    <source>
        <dbReference type="Pfam" id="PF14588"/>
    </source>
</evidence>
<feature type="domain" description="Endoribonuclease L-PSP/chorismate mutase-like" evidence="1">
    <location>
        <begin position="45"/>
        <end position="183"/>
    </location>
</feature>
<protein>
    <recommendedName>
        <fullName evidence="1">Endoribonuclease L-PSP/chorismate mutase-like domain-containing protein</fullName>
    </recommendedName>
</protein>
<accession>A0A7S2U7P2</accession>
<dbReference type="Gene3D" id="3.30.1330.40">
    <property type="entry name" value="RutC-like"/>
    <property type="match status" value="1"/>
</dbReference>
<dbReference type="InterPro" id="IPR035959">
    <property type="entry name" value="RutC-like_sf"/>
</dbReference>
<dbReference type="PANTHER" id="PTHR43760">
    <property type="entry name" value="ENDORIBONUCLEASE-RELATED"/>
    <property type="match status" value="1"/>
</dbReference>
<dbReference type="EMBL" id="HBHQ01001783">
    <property type="protein sequence ID" value="CAD9809295.1"/>
    <property type="molecule type" value="Transcribed_RNA"/>
</dbReference>
<dbReference type="AlphaFoldDB" id="A0A7S2U7P2"/>
<dbReference type="PANTHER" id="PTHR43760:SF1">
    <property type="entry name" value="ENDORIBONUCLEASE L-PSP_CHORISMATE MUTASE-LIKE DOMAIN-CONTAINING PROTEIN"/>
    <property type="match status" value="1"/>
</dbReference>
<organism evidence="2">
    <name type="scientific">Attheya septentrionalis</name>
    <dbReference type="NCBI Taxonomy" id="420275"/>
    <lineage>
        <taxon>Eukaryota</taxon>
        <taxon>Sar</taxon>
        <taxon>Stramenopiles</taxon>
        <taxon>Ochrophyta</taxon>
        <taxon>Bacillariophyta</taxon>
        <taxon>Coscinodiscophyceae</taxon>
        <taxon>Chaetocerotophycidae</taxon>
        <taxon>Chaetocerotales</taxon>
        <taxon>Attheyaceae</taxon>
        <taxon>Attheya</taxon>
    </lineage>
</organism>
<reference evidence="2" key="1">
    <citation type="submission" date="2021-01" db="EMBL/GenBank/DDBJ databases">
        <authorList>
            <person name="Corre E."/>
            <person name="Pelletier E."/>
            <person name="Niang G."/>
            <person name="Scheremetjew M."/>
            <person name="Finn R."/>
            <person name="Kale V."/>
            <person name="Holt S."/>
            <person name="Cochrane G."/>
            <person name="Meng A."/>
            <person name="Brown T."/>
            <person name="Cohen L."/>
        </authorList>
    </citation>
    <scope>NUCLEOTIDE SEQUENCE</scope>
    <source>
        <strain evidence="2">CCMP2084</strain>
    </source>
</reference>